<reference evidence="1 2" key="1">
    <citation type="journal article" date="2011" name="Science">
        <title>The ecoresponsive genome of Daphnia pulex.</title>
        <authorList>
            <person name="Colbourne J.K."/>
            <person name="Pfrender M.E."/>
            <person name="Gilbert D."/>
            <person name="Thomas W.K."/>
            <person name="Tucker A."/>
            <person name="Oakley T.H."/>
            <person name="Tokishita S."/>
            <person name="Aerts A."/>
            <person name="Arnold G.J."/>
            <person name="Basu M.K."/>
            <person name="Bauer D.J."/>
            <person name="Caceres C.E."/>
            <person name="Carmel L."/>
            <person name="Casola C."/>
            <person name="Choi J.H."/>
            <person name="Detter J.C."/>
            <person name="Dong Q."/>
            <person name="Dusheyko S."/>
            <person name="Eads B.D."/>
            <person name="Frohlich T."/>
            <person name="Geiler-Samerotte K.A."/>
            <person name="Gerlach D."/>
            <person name="Hatcher P."/>
            <person name="Jogdeo S."/>
            <person name="Krijgsveld J."/>
            <person name="Kriventseva E.V."/>
            <person name="Kultz D."/>
            <person name="Laforsch C."/>
            <person name="Lindquist E."/>
            <person name="Lopez J."/>
            <person name="Manak J.R."/>
            <person name="Muller J."/>
            <person name="Pangilinan J."/>
            <person name="Patwardhan R.P."/>
            <person name="Pitluck S."/>
            <person name="Pritham E.J."/>
            <person name="Rechtsteiner A."/>
            <person name="Rho M."/>
            <person name="Rogozin I.B."/>
            <person name="Sakarya O."/>
            <person name="Salamov A."/>
            <person name="Schaack S."/>
            <person name="Shapiro H."/>
            <person name="Shiga Y."/>
            <person name="Skalitzky C."/>
            <person name="Smith Z."/>
            <person name="Souvorov A."/>
            <person name="Sung W."/>
            <person name="Tang Z."/>
            <person name="Tsuchiya D."/>
            <person name="Tu H."/>
            <person name="Vos H."/>
            <person name="Wang M."/>
            <person name="Wolf Y.I."/>
            <person name="Yamagata H."/>
            <person name="Yamada T."/>
            <person name="Ye Y."/>
            <person name="Shaw J.R."/>
            <person name="Andrews J."/>
            <person name="Crease T.J."/>
            <person name="Tang H."/>
            <person name="Lucas S.M."/>
            <person name="Robertson H.M."/>
            <person name="Bork P."/>
            <person name="Koonin E.V."/>
            <person name="Zdobnov E.M."/>
            <person name="Grigoriev I.V."/>
            <person name="Lynch M."/>
            <person name="Boore J.L."/>
        </authorList>
    </citation>
    <scope>NUCLEOTIDE SEQUENCE [LARGE SCALE GENOMIC DNA]</scope>
</reference>
<organism evidence="1 2">
    <name type="scientific">Daphnia pulex</name>
    <name type="common">Water flea</name>
    <dbReference type="NCBI Taxonomy" id="6669"/>
    <lineage>
        <taxon>Eukaryota</taxon>
        <taxon>Metazoa</taxon>
        <taxon>Ecdysozoa</taxon>
        <taxon>Arthropoda</taxon>
        <taxon>Crustacea</taxon>
        <taxon>Branchiopoda</taxon>
        <taxon>Diplostraca</taxon>
        <taxon>Cladocera</taxon>
        <taxon>Anomopoda</taxon>
        <taxon>Daphniidae</taxon>
        <taxon>Daphnia</taxon>
    </lineage>
</organism>
<sequence length="378" mass="43295">MSKHVVKLFDFALENTRAKLFCVSTLAKLLSKGATAFFLESKCEIITSSEDILSDNEVLFLINDQSELAAPAATKENEPIQFIVIAAEPTLTPDQEIIGPVEEGAVERIQPDKLSSLADILKEDMIGVKGDTGEEIIARFNAVDFPSRQCSQKDLSYLIWTSGTWLMKNASLNLILDFYNIITAGYNGHVSRSDFYTAEEQMEAEKYMRLTPLYSYDIRNHNSNEMLRLMKITSKPKRFTRVWKILRRPFLLLKKGLMETFLSNWQKAESQLQEFAMQRLLDNFGNLKETKDSCRTVRCYFTPQPTHSLPNKKLPGVLDINGAYFIKIDKTAVALDSKSFEQLIGYLLMYYHILDIIFPPLLKIVLKFLETNENHFLK</sequence>
<dbReference type="AlphaFoldDB" id="E9GZS6"/>
<gene>
    <name evidence="1" type="ORF">DAPPUDRAFT_108312</name>
</gene>
<dbReference type="Proteomes" id="UP000000305">
    <property type="component" value="Unassembled WGS sequence"/>
</dbReference>
<proteinExistence type="predicted"/>
<evidence type="ECO:0000313" key="1">
    <source>
        <dbReference type="EMBL" id="EFX75046.1"/>
    </source>
</evidence>
<keyword evidence="2" id="KW-1185">Reference proteome</keyword>
<dbReference type="OrthoDB" id="10468002at2759"/>
<evidence type="ECO:0000313" key="2">
    <source>
        <dbReference type="Proteomes" id="UP000000305"/>
    </source>
</evidence>
<dbReference type="HOGENOM" id="CLU_732082_0_0_1"/>
<accession>E9GZS6</accession>
<dbReference type="InParanoid" id="E9GZS6"/>
<dbReference type="KEGG" id="dpx:DAPPUDRAFT_108312"/>
<dbReference type="EMBL" id="GL732578">
    <property type="protein sequence ID" value="EFX75046.1"/>
    <property type="molecule type" value="Genomic_DNA"/>
</dbReference>
<name>E9GZS6_DAPPU</name>
<protein>
    <submittedName>
        <fullName evidence="1">Uncharacterized protein</fullName>
    </submittedName>
</protein>